<evidence type="ECO:0000256" key="4">
    <source>
        <dbReference type="ARBA" id="ARBA00022502"/>
    </source>
</evidence>
<reference evidence="12" key="1">
    <citation type="submission" date="2022-07" db="EMBL/GenBank/DDBJ databases">
        <title>Phylogenomic reconstructions and comparative analyses of Kickxellomycotina fungi.</title>
        <authorList>
            <person name="Reynolds N.K."/>
            <person name="Stajich J.E."/>
            <person name="Barry K."/>
            <person name="Grigoriev I.V."/>
            <person name="Crous P."/>
            <person name="Smith M.E."/>
        </authorList>
    </citation>
    <scope>NUCLEOTIDE SEQUENCE</scope>
    <source>
        <strain evidence="12">NRRL 1566</strain>
    </source>
</reference>
<evidence type="ECO:0000256" key="1">
    <source>
        <dbReference type="ARBA" id="ARBA00003265"/>
    </source>
</evidence>
<organism evidence="12 13">
    <name type="scientific">Coemansia brasiliensis</name>
    <dbReference type="NCBI Taxonomy" id="2650707"/>
    <lineage>
        <taxon>Eukaryota</taxon>
        <taxon>Fungi</taxon>
        <taxon>Fungi incertae sedis</taxon>
        <taxon>Zoopagomycota</taxon>
        <taxon>Kickxellomycotina</taxon>
        <taxon>Kickxellomycetes</taxon>
        <taxon>Kickxellales</taxon>
        <taxon>Kickxellaceae</taxon>
        <taxon>Coemansia</taxon>
    </lineage>
</organism>
<evidence type="ECO:0000256" key="7">
    <source>
        <dbReference type="ARBA" id="ARBA00032160"/>
    </source>
</evidence>
<evidence type="ECO:0000256" key="6">
    <source>
        <dbReference type="ARBA" id="ARBA00022679"/>
    </source>
</evidence>
<dbReference type="Gene3D" id="3.40.50.2000">
    <property type="entry name" value="Glycogen Phosphorylase B"/>
    <property type="match status" value="2"/>
</dbReference>
<name>A0A9W8IAY6_9FUNG</name>
<evidence type="ECO:0000256" key="9">
    <source>
        <dbReference type="SAM" id="Phobius"/>
    </source>
</evidence>
<sequence>MNTSMPKRTLNICMVSDFAYPALGGVESHLYNNSQCLMQRGHKVVIITHSHGRRQGVRYLAGGLKVYYIPAVIVYSNASLPTFFCTFPLFRQIFIREQIDIVHGHQAFSTFCHEAILHARSMGLKTVFTDHSLLGFADTSGILLNKMLKFTLSDVHHAICVSHTSKENTVLRAALDPQQVSVIPNAIIAEQFEPQEEARDPRWITIVVLSRLVYRKGIDLLIAAVPRICQLCPNVRFVIGGDGPKRIDLEQMREQHMLQDRVELLGSVKAADVRQVLVRGDIFLNTSLTEAFCIAIVEAASCGLLVVSTKVGGIPEVLPRHMITFAAPEEDSIVDSLLEAIGRVGDRHNHPELSPRRFHSQVKKMYSWHNVAKRTEIVYYKIIDIEEPPLIERLRRYFGIGLVAGKLFCLIAAADFLLGMLLAWIWPASKIEIARQFSSEKYEHILANNKSHNLRHADAE</sequence>
<keyword evidence="9" id="KW-0472">Membrane</keyword>
<comment type="function">
    <text evidence="1">Catalytic subunit in the complex catalyzing the transfer of N-acetylglucosamine from UDP-N-acetylglucosamine to phosphatidylinositol, the first step of GPI biosynthesis.</text>
</comment>
<dbReference type="EMBL" id="JANBUW010000006">
    <property type="protein sequence ID" value="KAJ2852042.1"/>
    <property type="molecule type" value="Genomic_DNA"/>
</dbReference>
<dbReference type="PANTHER" id="PTHR45871">
    <property type="entry name" value="N-ACETYLGLUCOSAMINYL-PHOSPHATIDYLINOSITOL BIOSYNTHETIC PROTEIN"/>
    <property type="match status" value="1"/>
</dbReference>
<dbReference type="EC" id="2.4.1.198" evidence="3"/>
<proteinExistence type="predicted"/>
<feature type="domain" description="PIGA GPI anchor biosynthesis" evidence="11">
    <location>
        <begin position="49"/>
        <end position="138"/>
    </location>
</feature>
<evidence type="ECO:0000313" key="12">
    <source>
        <dbReference type="EMBL" id="KAJ2852042.1"/>
    </source>
</evidence>
<feature type="transmembrane region" description="Helical" evidence="9">
    <location>
        <begin position="397"/>
        <end position="426"/>
    </location>
</feature>
<evidence type="ECO:0000313" key="13">
    <source>
        <dbReference type="Proteomes" id="UP001139887"/>
    </source>
</evidence>
<dbReference type="CDD" id="cd03796">
    <property type="entry name" value="GT4_PIG-A-like"/>
    <property type="match status" value="1"/>
</dbReference>
<accession>A0A9W8IAY6</accession>
<dbReference type="Pfam" id="PF08288">
    <property type="entry name" value="PIGA"/>
    <property type="match status" value="1"/>
</dbReference>
<dbReference type="InterPro" id="IPR039507">
    <property type="entry name" value="PIG-A/GPI3"/>
</dbReference>
<keyword evidence="6 12" id="KW-0808">Transferase</keyword>
<evidence type="ECO:0000256" key="8">
    <source>
        <dbReference type="ARBA" id="ARBA00068617"/>
    </source>
</evidence>
<keyword evidence="5 12" id="KW-0328">Glycosyltransferase</keyword>
<dbReference type="AlphaFoldDB" id="A0A9W8IAY6"/>
<dbReference type="GO" id="GO:0006506">
    <property type="term" value="P:GPI anchor biosynthetic process"/>
    <property type="evidence" value="ECO:0007669"/>
    <property type="project" value="UniProtKB-KW"/>
</dbReference>
<evidence type="ECO:0000256" key="3">
    <source>
        <dbReference type="ARBA" id="ARBA00012420"/>
    </source>
</evidence>
<keyword evidence="4" id="KW-0337">GPI-anchor biosynthesis</keyword>
<comment type="caution">
    <text evidence="12">The sequence shown here is derived from an EMBL/GenBank/DDBJ whole genome shotgun (WGS) entry which is preliminary data.</text>
</comment>
<dbReference type="InterPro" id="IPR001296">
    <property type="entry name" value="Glyco_trans_1"/>
</dbReference>
<dbReference type="SUPFAM" id="SSF53756">
    <property type="entry name" value="UDP-Glycosyltransferase/glycogen phosphorylase"/>
    <property type="match status" value="1"/>
</dbReference>
<evidence type="ECO:0000259" key="10">
    <source>
        <dbReference type="Pfam" id="PF00534"/>
    </source>
</evidence>
<gene>
    <name evidence="12" type="primary">SPT14</name>
    <name evidence="12" type="ORF">IWW36_000621</name>
</gene>
<dbReference type="GO" id="GO:0000506">
    <property type="term" value="C:glycosylphosphatidylinositol-N-acetylglucosaminyltransferase (GPI-GnT) complex"/>
    <property type="evidence" value="ECO:0007669"/>
    <property type="project" value="InterPro"/>
</dbReference>
<evidence type="ECO:0000256" key="2">
    <source>
        <dbReference type="ARBA" id="ARBA00004687"/>
    </source>
</evidence>
<keyword evidence="9" id="KW-1133">Transmembrane helix</keyword>
<dbReference type="Proteomes" id="UP001139887">
    <property type="component" value="Unassembled WGS sequence"/>
</dbReference>
<dbReference type="GO" id="GO:0017176">
    <property type="term" value="F:phosphatidylinositol N-acetylglucosaminyltransferase activity"/>
    <property type="evidence" value="ECO:0007669"/>
    <property type="project" value="UniProtKB-EC"/>
</dbReference>
<evidence type="ECO:0000259" key="11">
    <source>
        <dbReference type="Pfam" id="PF08288"/>
    </source>
</evidence>
<feature type="domain" description="Glycosyl transferase family 1" evidence="10">
    <location>
        <begin position="193"/>
        <end position="338"/>
    </location>
</feature>
<dbReference type="Pfam" id="PF00534">
    <property type="entry name" value="Glycos_transf_1"/>
    <property type="match status" value="1"/>
</dbReference>
<keyword evidence="13" id="KW-1185">Reference proteome</keyword>
<comment type="pathway">
    <text evidence="2">Glycolipid biosynthesis; glycosylphosphatidylinositol-anchor biosynthesis.</text>
</comment>
<dbReference type="OrthoDB" id="734129at2759"/>
<dbReference type="InterPro" id="IPR013234">
    <property type="entry name" value="PIGA_GPI_anchor_biosynthesis"/>
</dbReference>
<evidence type="ECO:0000256" key="5">
    <source>
        <dbReference type="ARBA" id="ARBA00022676"/>
    </source>
</evidence>
<dbReference type="PANTHER" id="PTHR45871:SF1">
    <property type="entry name" value="PHOSPHATIDYLINOSITOL N-ACETYLGLUCOSAMINYLTRANSFERASE SUBUNIT A"/>
    <property type="match status" value="1"/>
</dbReference>
<dbReference type="FunFam" id="3.40.50.2000:FF:000026">
    <property type="entry name" value="Phosphatidylinositol N-acetylglucosaminyltransferase subunit A"/>
    <property type="match status" value="1"/>
</dbReference>
<keyword evidence="9" id="KW-0812">Transmembrane</keyword>
<protein>
    <recommendedName>
        <fullName evidence="8">Phosphatidylinositol N-acetylglucosaminyltransferase GPI3 subunit</fullName>
        <ecNumber evidence="3">2.4.1.198</ecNumber>
    </recommendedName>
    <alternativeName>
        <fullName evidence="7">GlcNAc-PI synthesis protein</fullName>
    </alternativeName>
</protein>